<dbReference type="InterPro" id="IPR040148">
    <property type="entry name" value="FMR1"/>
</dbReference>
<feature type="domain" description="K Homology" evidence="5">
    <location>
        <begin position="7"/>
        <end position="73"/>
    </location>
</feature>
<sequence>MTVQNTANYIEKFTVKADLMDLAIGDHGSNIIKARAIPGIKAIEIEDDTCTIKLFGDTEKAVKGARQILEYVEEVVLIPRELIGKVVGKKGRIIQEIVDKSGVIRVKIEGDEQRKTARYQNIYPDYVPLIFVGTVDSVDNGKALLEYHMTSLQVQIEHKQRTEFGRSTIATTTSTEFSGATCKKRS</sequence>
<dbReference type="SUPFAM" id="SSF54791">
    <property type="entry name" value="Eukaryotic type KH-domain (KH-domain type I)"/>
    <property type="match status" value="2"/>
</dbReference>
<gene>
    <name evidence="6" type="ORF">IZO911_LOCUS30100</name>
    <name evidence="7" type="ORF">KXQ929_LOCUS11282</name>
</gene>
<evidence type="ECO:0000256" key="4">
    <source>
        <dbReference type="PROSITE-ProRule" id="PRU00117"/>
    </source>
</evidence>
<keyword evidence="4" id="KW-0694">RNA-binding</keyword>
<comment type="caution">
    <text evidence="6">The sequence shown here is derived from an EMBL/GenBank/DDBJ whole genome shotgun (WGS) entry which is preliminary data.</text>
</comment>
<evidence type="ECO:0000313" key="6">
    <source>
        <dbReference type="EMBL" id="CAF1228189.1"/>
    </source>
</evidence>
<dbReference type="EMBL" id="CAJNOE010000463">
    <property type="protein sequence ID" value="CAF1228189.1"/>
    <property type="molecule type" value="Genomic_DNA"/>
</dbReference>
<dbReference type="AlphaFoldDB" id="A0A814YBJ0"/>
<proteinExistence type="predicted"/>
<evidence type="ECO:0000256" key="3">
    <source>
        <dbReference type="ARBA" id="ARBA00034103"/>
    </source>
</evidence>
<accession>A0A814YBJ0</accession>
<dbReference type="Pfam" id="PF00013">
    <property type="entry name" value="KH_1"/>
    <property type="match status" value="1"/>
</dbReference>
<dbReference type="PROSITE" id="PS50084">
    <property type="entry name" value="KH_TYPE_1"/>
    <property type="match status" value="2"/>
</dbReference>
<dbReference type="FunFam" id="3.30.1370.10:FF:000054">
    <property type="entry name" value="Fragile X mental retardation protein 1"/>
    <property type="match status" value="1"/>
</dbReference>
<dbReference type="Proteomes" id="UP000663860">
    <property type="component" value="Unassembled WGS sequence"/>
</dbReference>
<evidence type="ECO:0000256" key="1">
    <source>
        <dbReference type="ARBA" id="ARBA00004210"/>
    </source>
</evidence>
<dbReference type="GO" id="GO:0010494">
    <property type="term" value="C:cytoplasmic stress granule"/>
    <property type="evidence" value="ECO:0007669"/>
    <property type="project" value="UniProtKB-SubCell"/>
</dbReference>
<dbReference type="SMART" id="SM00322">
    <property type="entry name" value="KH"/>
    <property type="match status" value="2"/>
</dbReference>
<dbReference type="GO" id="GO:0099577">
    <property type="term" value="P:regulation of translation at presynapse, modulating synaptic transmission"/>
    <property type="evidence" value="ECO:0007669"/>
    <property type="project" value="TreeGrafter"/>
</dbReference>
<evidence type="ECO:0000256" key="2">
    <source>
        <dbReference type="ARBA" id="ARBA00023018"/>
    </source>
</evidence>
<dbReference type="Gene3D" id="3.30.1370.10">
    <property type="entry name" value="K Homology domain, type 1"/>
    <property type="match status" value="2"/>
</dbReference>
<evidence type="ECO:0000313" key="7">
    <source>
        <dbReference type="EMBL" id="CAF3704410.1"/>
    </source>
</evidence>
<dbReference type="PANTHER" id="PTHR10603">
    <property type="entry name" value="FRAGILE X MENTAL RETARDATION SYNDROME-RELATED PROTEIN"/>
    <property type="match status" value="1"/>
</dbReference>
<dbReference type="GO" id="GO:0003730">
    <property type="term" value="F:mRNA 3'-UTR binding"/>
    <property type="evidence" value="ECO:0007669"/>
    <property type="project" value="TreeGrafter"/>
</dbReference>
<feature type="domain" description="K Homology" evidence="5">
    <location>
        <begin position="74"/>
        <end position="150"/>
    </location>
</feature>
<dbReference type="EMBL" id="CAJOBB010000552">
    <property type="protein sequence ID" value="CAF3704410.1"/>
    <property type="molecule type" value="Genomic_DNA"/>
</dbReference>
<dbReference type="GO" id="GO:0043488">
    <property type="term" value="P:regulation of mRNA stability"/>
    <property type="evidence" value="ECO:0007669"/>
    <property type="project" value="TreeGrafter"/>
</dbReference>
<dbReference type="GO" id="GO:0098793">
    <property type="term" value="C:presynapse"/>
    <property type="evidence" value="ECO:0007669"/>
    <property type="project" value="GOC"/>
</dbReference>
<reference evidence="6" key="1">
    <citation type="submission" date="2021-02" db="EMBL/GenBank/DDBJ databases">
        <authorList>
            <person name="Nowell W R."/>
        </authorList>
    </citation>
    <scope>NUCLEOTIDE SEQUENCE</scope>
</reference>
<dbReference type="GO" id="GO:0048170">
    <property type="term" value="P:positive regulation of long-term neuronal synaptic plasticity"/>
    <property type="evidence" value="ECO:0007669"/>
    <property type="project" value="TreeGrafter"/>
</dbReference>
<protein>
    <recommendedName>
        <fullName evidence="5">K Homology domain-containing protein</fullName>
    </recommendedName>
</protein>
<dbReference type="PANTHER" id="PTHR10603:SF7">
    <property type="entry name" value="FRAGILE X MESSENGER RIBONUCLEOPROTEIN 1 HOMOLOG"/>
    <property type="match status" value="1"/>
</dbReference>
<dbReference type="GO" id="GO:0045727">
    <property type="term" value="P:positive regulation of translation"/>
    <property type="evidence" value="ECO:0007669"/>
    <property type="project" value="TreeGrafter"/>
</dbReference>
<dbReference type="Proteomes" id="UP000663868">
    <property type="component" value="Unassembled WGS sequence"/>
</dbReference>
<dbReference type="GO" id="GO:0048513">
    <property type="term" value="P:animal organ development"/>
    <property type="evidence" value="ECO:0007669"/>
    <property type="project" value="TreeGrafter"/>
</dbReference>
<dbReference type="GO" id="GO:0045182">
    <property type="term" value="F:translation regulator activity"/>
    <property type="evidence" value="ECO:0007669"/>
    <property type="project" value="TreeGrafter"/>
</dbReference>
<keyword evidence="2" id="KW-0770">Synapse</keyword>
<evidence type="ECO:0000313" key="8">
    <source>
        <dbReference type="Proteomes" id="UP000663860"/>
    </source>
</evidence>
<dbReference type="GO" id="GO:0005634">
    <property type="term" value="C:nucleus"/>
    <property type="evidence" value="ECO:0007669"/>
    <property type="project" value="TreeGrafter"/>
</dbReference>
<dbReference type="GO" id="GO:0051028">
    <property type="term" value="P:mRNA transport"/>
    <property type="evidence" value="ECO:0007669"/>
    <property type="project" value="TreeGrafter"/>
</dbReference>
<comment type="subcellular location">
    <subcellularLocation>
        <location evidence="1">Cytoplasm</location>
        <location evidence="1">Stress granule</location>
    </subcellularLocation>
    <subcellularLocation>
        <location evidence="3">Synapse</location>
    </subcellularLocation>
</comment>
<dbReference type="InterPro" id="IPR004087">
    <property type="entry name" value="KH_dom"/>
</dbReference>
<name>A0A814YBJ0_9BILA</name>
<organism evidence="6 8">
    <name type="scientific">Adineta steineri</name>
    <dbReference type="NCBI Taxonomy" id="433720"/>
    <lineage>
        <taxon>Eukaryota</taxon>
        <taxon>Metazoa</taxon>
        <taxon>Spiralia</taxon>
        <taxon>Gnathifera</taxon>
        <taxon>Rotifera</taxon>
        <taxon>Eurotatoria</taxon>
        <taxon>Bdelloidea</taxon>
        <taxon>Adinetida</taxon>
        <taxon>Adinetidae</taxon>
        <taxon>Adineta</taxon>
    </lineage>
</organism>
<dbReference type="InterPro" id="IPR036612">
    <property type="entry name" value="KH_dom_type_1_sf"/>
</dbReference>
<evidence type="ECO:0000259" key="5">
    <source>
        <dbReference type="SMART" id="SM00322"/>
    </source>
</evidence>
<dbReference type="InterPro" id="IPR004088">
    <property type="entry name" value="KH_dom_type_1"/>
</dbReference>
<dbReference type="GO" id="GO:0043005">
    <property type="term" value="C:neuron projection"/>
    <property type="evidence" value="ECO:0007669"/>
    <property type="project" value="TreeGrafter"/>
</dbReference>